<sequence>YHDESEADPDQQQTEKPRTPSLASVIGEAVVVNSLQSFCLALEPLIRRVVSEEVENILMKHSLSVTQTSPLRIQGLEQSPSLELIFNKKLMLPIFTGSKIFDADGGPLQIILVDTRGDQQLVSTCLPHPIRVEIVVLDGDFPADDRNTWTSEEFNNNIVKERTGKRPLLAGDCLTVAMRDGFAPIGDIEFTDNSSWIRSRKFRIGARVVPGSCEGVRIREAMTEAFVVKDHRGELYKKHHPPMLEDEVWRLEKIGKDGAFHRKLSAAGINNVQDFLKMSTVEPQKILGAGMSEKMWEVTMKHARTCVLGNKHYIFRQPNCTITLNPICQIVNATINGNTYSIRELSSMSRGYVENLVRQAYGHWYSLE</sequence>
<evidence type="ECO:0000256" key="6">
    <source>
        <dbReference type="ARBA" id="ARBA00023163"/>
    </source>
</evidence>
<evidence type="ECO:0000256" key="8">
    <source>
        <dbReference type="SAM" id="MobiDB-lite"/>
    </source>
</evidence>
<proteinExistence type="inferred from homology"/>
<comment type="subcellular location">
    <subcellularLocation>
        <location evidence="1">Nucleus</location>
    </subcellularLocation>
</comment>
<keyword evidence="13" id="KW-1185">Reference proteome</keyword>
<dbReference type="EMBL" id="JAKUCV010002760">
    <property type="protein sequence ID" value="KAJ4841499.1"/>
    <property type="molecule type" value="Genomic_DNA"/>
</dbReference>
<gene>
    <name evidence="12" type="primary">SARD1</name>
    <name evidence="12" type="ORF">Tsubulata_033670</name>
</gene>
<dbReference type="PANTHER" id="PTHR31713:SF42">
    <property type="entry name" value="PROTEIN SAR DEFICIENT 1"/>
    <property type="match status" value="1"/>
</dbReference>
<dbReference type="Proteomes" id="UP001141552">
    <property type="component" value="Unassembled WGS sequence"/>
</dbReference>
<evidence type="ECO:0000259" key="9">
    <source>
        <dbReference type="Pfam" id="PF07887"/>
    </source>
</evidence>
<feature type="non-terminal residue" evidence="12">
    <location>
        <position position="1"/>
    </location>
</feature>
<feature type="domain" description="Calmodulin binding protein-like N-terminal" evidence="9">
    <location>
        <begin position="82"/>
        <end position="231"/>
    </location>
</feature>
<keyword evidence="6" id="KW-0804">Transcription</keyword>
<dbReference type="Pfam" id="PF20451">
    <property type="entry name" value="Calmod_bind_M"/>
    <property type="match status" value="1"/>
</dbReference>
<comment type="caution">
    <text evidence="12">The sequence shown here is derived from an EMBL/GenBank/DDBJ whole genome shotgun (WGS) entry which is preliminary data.</text>
</comment>
<dbReference type="Pfam" id="PF07887">
    <property type="entry name" value="Calmodulin_bind"/>
    <property type="match status" value="1"/>
</dbReference>
<feature type="domain" description="Calmodulin binding protein central" evidence="10">
    <location>
        <begin position="243"/>
        <end position="306"/>
    </location>
</feature>
<dbReference type="InterPro" id="IPR012416">
    <property type="entry name" value="CBP60"/>
</dbReference>
<dbReference type="Pfam" id="PF20452">
    <property type="entry name" value="Calmod_bind_C"/>
    <property type="match status" value="1"/>
</dbReference>
<evidence type="ECO:0000313" key="12">
    <source>
        <dbReference type="EMBL" id="KAJ4841499.1"/>
    </source>
</evidence>
<evidence type="ECO:0000259" key="10">
    <source>
        <dbReference type="Pfam" id="PF20451"/>
    </source>
</evidence>
<keyword evidence="4" id="KW-0238">DNA-binding</keyword>
<evidence type="ECO:0000256" key="5">
    <source>
        <dbReference type="ARBA" id="ARBA00023159"/>
    </source>
</evidence>
<dbReference type="InterPro" id="IPR046830">
    <property type="entry name" value="Calmod_bind_M"/>
</dbReference>
<dbReference type="GO" id="GO:0043565">
    <property type="term" value="F:sequence-specific DNA binding"/>
    <property type="evidence" value="ECO:0007669"/>
    <property type="project" value="TreeGrafter"/>
</dbReference>
<feature type="domain" description="Calmodulin binding protein C-terminal" evidence="11">
    <location>
        <begin position="311"/>
        <end position="368"/>
    </location>
</feature>
<evidence type="ECO:0000256" key="3">
    <source>
        <dbReference type="ARBA" id="ARBA00023015"/>
    </source>
</evidence>
<protein>
    <submittedName>
        <fullName evidence="12">Protein SAR DEFICIENT 1</fullName>
    </submittedName>
</protein>
<evidence type="ECO:0000259" key="11">
    <source>
        <dbReference type="Pfam" id="PF20452"/>
    </source>
</evidence>
<evidence type="ECO:0000313" key="13">
    <source>
        <dbReference type="Proteomes" id="UP001141552"/>
    </source>
</evidence>
<feature type="region of interest" description="Disordered" evidence="8">
    <location>
        <begin position="1"/>
        <end position="21"/>
    </location>
</feature>
<dbReference type="AlphaFoldDB" id="A0A9Q0JH55"/>
<dbReference type="InterPro" id="IPR046829">
    <property type="entry name" value="Calmod_bind_C"/>
</dbReference>
<feature type="non-terminal residue" evidence="12">
    <location>
        <position position="368"/>
    </location>
</feature>
<evidence type="ECO:0000256" key="4">
    <source>
        <dbReference type="ARBA" id="ARBA00023125"/>
    </source>
</evidence>
<keyword evidence="3" id="KW-0805">Transcription regulation</keyword>
<dbReference type="GO" id="GO:0005516">
    <property type="term" value="F:calmodulin binding"/>
    <property type="evidence" value="ECO:0007669"/>
    <property type="project" value="InterPro"/>
</dbReference>
<accession>A0A9Q0JH55</accession>
<reference evidence="12" key="2">
    <citation type="journal article" date="2023" name="Plants (Basel)">
        <title>Annotation of the Turnera subulata (Passifloraceae) Draft Genome Reveals the S-Locus Evolved after the Divergence of Turneroideae from Passifloroideae in a Stepwise Manner.</title>
        <authorList>
            <person name="Henning P.M."/>
            <person name="Roalson E.H."/>
            <person name="Mir W."/>
            <person name="McCubbin A.G."/>
            <person name="Shore J.S."/>
        </authorList>
    </citation>
    <scope>NUCLEOTIDE SEQUENCE</scope>
    <source>
        <strain evidence="12">F60SS</strain>
    </source>
</reference>
<evidence type="ECO:0000256" key="1">
    <source>
        <dbReference type="ARBA" id="ARBA00004123"/>
    </source>
</evidence>
<dbReference type="GO" id="GO:0005634">
    <property type="term" value="C:nucleus"/>
    <property type="evidence" value="ECO:0007669"/>
    <property type="project" value="UniProtKB-SubCell"/>
</dbReference>
<evidence type="ECO:0000256" key="7">
    <source>
        <dbReference type="ARBA" id="ARBA00023242"/>
    </source>
</evidence>
<dbReference type="GO" id="GO:0003700">
    <property type="term" value="F:DNA-binding transcription factor activity"/>
    <property type="evidence" value="ECO:0007669"/>
    <property type="project" value="TreeGrafter"/>
</dbReference>
<organism evidence="12 13">
    <name type="scientific">Turnera subulata</name>
    <dbReference type="NCBI Taxonomy" id="218843"/>
    <lineage>
        <taxon>Eukaryota</taxon>
        <taxon>Viridiplantae</taxon>
        <taxon>Streptophyta</taxon>
        <taxon>Embryophyta</taxon>
        <taxon>Tracheophyta</taxon>
        <taxon>Spermatophyta</taxon>
        <taxon>Magnoliopsida</taxon>
        <taxon>eudicotyledons</taxon>
        <taxon>Gunneridae</taxon>
        <taxon>Pentapetalae</taxon>
        <taxon>rosids</taxon>
        <taxon>fabids</taxon>
        <taxon>Malpighiales</taxon>
        <taxon>Passifloraceae</taxon>
        <taxon>Turnera</taxon>
    </lineage>
</organism>
<dbReference type="PANTHER" id="PTHR31713">
    <property type="entry name" value="OS02G0177800 PROTEIN"/>
    <property type="match status" value="1"/>
</dbReference>
<reference evidence="12" key="1">
    <citation type="submission" date="2022-02" db="EMBL/GenBank/DDBJ databases">
        <authorList>
            <person name="Henning P.M."/>
            <person name="McCubbin A.G."/>
            <person name="Shore J.S."/>
        </authorList>
    </citation>
    <scope>NUCLEOTIDE SEQUENCE</scope>
    <source>
        <strain evidence="12">F60SS</strain>
        <tissue evidence="12">Leaves</tissue>
    </source>
</reference>
<keyword evidence="7" id="KW-0539">Nucleus</keyword>
<evidence type="ECO:0000256" key="2">
    <source>
        <dbReference type="ARBA" id="ARBA00007214"/>
    </source>
</evidence>
<dbReference type="InterPro" id="IPR046831">
    <property type="entry name" value="Calmodulin_bind_N"/>
</dbReference>
<name>A0A9Q0JH55_9ROSI</name>
<dbReference type="GO" id="GO:0080142">
    <property type="term" value="P:regulation of salicylic acid biosynthetic process"/>
    <property type="evidence" value="ECO:0007669"/>
    <property type="project" value="TreeGrafter"/>
</dbReference>
<keyword evidence="5" id="KW-0010">Activator</keyword>
<comment type="similarity">
    <text evidence="2">Belongs to the plant ACBP60 protein family.</text>
</comment>
<dbReference type="OrthoDB" id="757051at2759"/>